<organism evidence="1 2">
    <name type="scientific">Byssothecium circinans</name>
    <dbReference type="NCBI Taxonomy" id="147558"/>
    <lineage>
        <taxon>Eukaryota</taxon>
        <taxon>Fungi</taxon>
        <taxon>Dikarya</taxon>
        <taxon>Ascomycota</taxon>
        <taxon>Pezizomycotina</taxon>
        <taxon>Dothideomycetes</taxon>
        <taxon>Pleosporomycetidae</taxon>
        <taxon>Pleosporales</taxon>
        <taxon>Massarineae</taxon>
        <taxon>Massarinaceae</taxon>
        <taxon>Byssothecium</taxon>
    </lineage>
</organism>
<dbReference type="EMBL" id="ML977013">
    <property type="protein sequence ID" value="KAF1951989.1"/>
    <property type="molecule type" value="Genomic_DNA"/>
</dbReference>
<reference evidence="1" key="1">
    <citation type="journal article" date="2020" name="Stud. Mycol.">
        <title>101 Dothideomycetes genomes: a test case for predicting lifestyles and emergence of pathogens.</title>
        <authorList>
            <person name="Haridas S."/>
            <person name="Albert R."/>
            <person name="Binder M."/>
            <person name="Bloem J."/>
            <person name="Labutti K."/>
            <person name="Salamov A."/>
            <person name="Andreopoulos B."/>
            <person name="Baker S."/>
            <person name="Barry K."/>
            <person name="Bills G."/>
            <person name="Bluhm B."/>
            <person name="Cannon C."/>
            <person name="Castanera R."/>
            <person name="Culley D."/>
            <person name="Daum C."/>
            <person name="Ezra D."/>
            <person name="Gonzalez J."/>
            <person name="Henrissat B."/>
            <person name="Kuo A."/>
            <person name="Liang C."/>
            <person name="Lipzen A."/>
            <person name="Lutzoni F."/>
            <person name="Magnuson J."/>
            <person name="Mondo S."/>
            <person name="Nolan M."/>
            <person name="Ohm R."/>
            <person name="Pangilinan J."/>
            <person name="Park H.-J."/>
            <person name="Ramirez L."/>
            <person name="Alfaro M."/>
            <person name="Sun H."/>
            <person name="Tritt A."/>
            <person name="Yoshinaga Y."/>
            <person name="Zwiers L.-H."/>
            <person name="Turgeon B."/>
            <person name="Goodwin S."/>
            <person name="Spatafora J."/>
            <person name="Crous P."/>
            <person name="Grigoriev I."/>
        </authorList>
    </citation>
    <scope>NUCLEOTIDE SEQUENCE</scope>
    <source>
        <strain evidence="1">CBS 675.92</strain>
    </source>
</reference>
<protein>
    <submittedName>
        <fullName evidence="1">Uncharacterized protein</fullName>
    </submittedName>
</protein>
<sequence length="169" mass="18735">HTTTQDFQQVKHLCLKSLQYHPVLTTSHHPIMALTLQYLMPSITSSHHMTMMSYLDFTSSSSTSLLLHVFIILTCHQSCRLLSIIVHDRRTPPSSSTMTSSSSSITDLVVTHHDLIFLVIVVLHRRPPPSSSAMATSFPSSIIDATTIHLHHLRPSISPLASTDMALTS</sequence>
<dbReference type="Proteomes" id="UP000800035">
    <property type="component" value="Unassembled WGS sequence"/>
</dbReference>
<accession>A0A6A5TJW1</accession>
<gene>
    <name evidence="1" type="ORF">CC80DRAFT_573030</name>
</gene>
<feature type="non-terminal residue" evidence="1">
    <location>
        <position position="1"/>
    </location>
</feature>
<proteinExistence type="predicted"/>
<keyword evidence="2" id="KW-1185">Reference proteome</keyword>
<dbReference type="AlphaFoldDB" id="A0A6A5TJW1"/>
<name>A0A6A5TJW1_9PLEO</name>
<evidence type="ECO:0000313" key="2">
    <source>
        <dbReference type="Proteomes" id="UP000800035"/>
    </source>
</evidence>
<evidence type="ECO:0000313" key="1">
    <source>
        <dbReference type="EMBL" id="KAF1951989.1"/>
    </source>
</evidence>